<keyword evidence="8 9" id="KW-0975">Bacterial flagellum</keyword>
<dbReference type="InterPro" id="IPR043427">
    <property type="entry name" value="YscJ/FliF"/>
</dbReference>
<name>A0A0M6YJ45_9RHOB</name>
<keyword evidence="7 11" id="KW-0472">Membrane</keyword>
<dbReference type="PANTHER" id="PTHR30046">
    <property type="entry name" value="FLAGELLAR M-RING PROTEIN"/>
    <property type="match status" value="1"/>
</dbReference>
<dbReference type="GO" id="GO:0003774">
    <property type="term" value="F:cytoskeletal motor activity"/>
    <property type="evidence" value="ECO:0007669"/>
    <property type="project" value="InterPro"/>
</dbReference>
<feature type="region of interest" description="Disordered" evidence="10">
    <location>
        <begin position="458"/>
        <end position="482"/>
    </location>
</feature>
<dbReference type="Proteomes" id="UP000049222">
    <property type="component" value="Unassembled WGS sequence"/>
</dbReference>
<feature type="transmembrane region" description="Helical" evidence="11">
    <location>
        <begin position="420"/>
        <end position="441"/>
    </location>
</feature>
<feature type="transmembrane region" description="Helical" evidence="11">
    <location>
        <begin position="16"/>
        <end position="37"/>
    </location>
</feature>
<evidence type="ECO:0000256" key="7">
    <source>
        <dbReference type="ARBA" id="ARBA00023136"/>
    </source>
</evidence>
<evidence type="ECO:0000256" key="3">
    <source>
        <dbReference type="ARBA" id="ARBA00007971"/>
    </source>
</evidence>
<keyword evidence="14" id="KW-0969">Cilium</keyword>
<reference evidence="14 15" key="1">
    <citation type="submission" date="2015-07" db="EMBL/GenBank/DDBJ databases">
        <authorList>
            <person name="Noorani M."/>
        </authorList>
    </citation>
    <scope>NUCLEOTIDE SEQUENCE [LARGE SCALE GENOMIC DNA]</scope>
    <source>
        <strain evidence="14 15">CECT 7802</strain>
    </source>
</reference>
<dbReference type="AlphaFoldDB" id="A0A0M6YJ45"/>
<dbReference type="GO" id="GO:0071973">
    <property type="term" value="P:bacterial-type flagellum-dependent cell motility"/>
    <property type="evidence" value="ECO:0007669"/>
    <property type="project" value="InterPro"/>
</dbReference>
<dbReference type="EMBL" id="CXSU01000011">
    <property type="protein sequence ID" value="CTQ49086.1"/>
    <property type="molecule type" value="Genomic_DNA"/>
</dbReference>
<organism evidence="14 15">
    <name type="scientific">Jannaschia donghaensis</name>
    <dbReference type="NCBI Taxonomy" id="420998"/>
    <lineage>
        <taxon>Bacteria</taxon>
        <taxon>Pseudomonadati</taxon>
        <taxon>Pseudomonadota</taxon>
        <taxon>Alphaproteobacteria</taxon>
        <taxon>Rhodobacterales</taxon>
        <taxon>Roseobacteraceae</taxon>
        <taxon>Jannaschia</taxon>
    </lineage>
</organism>
<keyword evidence="5 11" id="KW-0812">Transmembrane</keyword>
<dbReference type="GO" id="GO:0005886">
    <property type="term" value="C:plasma membrane"/>
    <property type="evidence" value="ECO:0007669"/>
    <property type="project" value="UniProtKB-SubCell"/>
</dbReference>
<comment type="function">
    <text evidence="9">The M ring may be actively involved in energy transduction.</text>
</comment>
<keyword evidence="14" id="KW-0282">Flagellum</keyword>
<feature type="region of interest" description="Disordered" evidence="10">
    <location>
        <begin position="274"/>
        <end position="322"/>
    </location>
</feature>
<dbReference type="InterPro" id="IPR000067">
    <property type="entry name" value="FlgMring_FliF"/>
</dbReference>
<dbReference type="InterPro" id="IPR006182">
    <property type="entry name" value="FliF_N_dom"/>
</dbReference>
<dbReference type="OrthoDB" id="9807026at2"/>
<keyword evidence="15" id="KW-1185">Reference proteome</keyword>
<evidence type="ECO:0000256" key="10">
    <source>
        <dbReference type="SAM" id="MobiDB-lite"/>
    </source>
</evidence>
<keyword evidence="4" id="KW-1003">Cell membrane</keyword>
<dbReference type="InterPro" id="IPR013556">
    <property type="entry name" value="Flag_M-ring_C"/>
</dbReference>
<evidence type="ECO:0000313" key="15">
    <source>
        <dbReference type="Proteomes" id="UP000049222"/>
    </source>
</evidence>
<evidence type="ECO:0000313" key="14">
    <source>
        <dbReference type="EMBL" id="CTQ49086.1"/>
    </source>
</evidence>
<comment type="subcellular location">
    <subcellularLocation>
        <location evidence="1 9">Bacterial flagellum basal body</location>
    </subcellularLocation>
    <subcellularLocation>
        <location evidence="2">Cell membrane</location>
        <topology evidence="2">Multi-pass membrane protein</topology>
    </subcellularLocation>
</comment>
<sequence length="558" mass="58866">MENLTTAWQAQDKKRLAILAGATLVAFLAVFFLTRLATAPRMELLFARLEPAAASEVVASLDARGVAYDIQGDSIYVDGAMRDALRMQLAGEGLPRMDGTGYEVLDGLSGFGTTSQMFDAAYWRAREGELTRTILASPGVKLARVHLATADSSPFSRDRSATASVTVQMTSGAVGSSLARAVQSLVAGAVQNLVPEDVTVIDAASGRVVGGGAVDTEEDQRATRVAEMRASVENLLAARVGEGRYVVELAVETRKDVERITERVLDPDSRVVLSTDTEERTASDRGGAGVGVTVASNLPEGDAADGGEGSQSNNAETRERVNYDFSATERQIERGPGAIERLTVAVMVDGQAAVAEDGTTEWAPRDAAELDMIRELVQSAVGFREERGDEVTVRSMEFDVPANADAAPGLSLPFMTGGQVTQLVTAGLLAAVALGLLAFVVRPVLARVMTPQLPAPVRNGEVLETDPGGADPLAAPQELPAPDRATADRMVTAKPDAAAAMADLSDLSNLGAFGATEGADGDPQDPVDRLRSLIADRREETVEVLRGWMDETPTESQQ</sequence>
<evidence type="ECO:0000256" key="5">
    <source>
        <dbReference type="ARBA" id="ARBA00022692"/>
    </source>
</evidence>
<feature type="domain" description="Flagellar M-ring N-terminal" evidence="12">
    <location>
        <begin position="38"/>
        <end position="204"/>
    </location>
</feature>
<evidence type="ECO:0000256" key="4">
    <source>
        <dbReference type="ARBA" id="ARBA00022475"/>
    </source>
</evidence>
<protein>
    <recommendedName>
        <fullName evidence="9">Flagellar M-ring protein</fullName>
    </recommendedName>
</protein>
<gene>
    <name evidence="14" type="primary">fliF</name>
    <name evidence="14" type="ORF">JDO7802_01096</name>
</gene>
<dbReference type="PRINTS" id="PR01009">
    <property type="entry name" value="FLGMRINGFLIF"/>
</dbReference>
<dbReference type="Gene3D" id="3.30.300.30">
    <property type="match status" value="1"/>
</dbReference>
<dbReference type="InterPro" id="IPR045851">
    <property type="entry name" value="AMP-bd_C_sf"/>
</dbReference>
<evidence type="ECO:0000256" key="1">
    <source>
        <dbReference type="ARBA" id="ARBA00004117"/>
    </source>
</evidence>
<evidence type="ECO:0000256" key="8">
    <source>
        <dbReference type="ARBA" id="ARBA00023143"/>
    </source>
</evidence>
<dbReference type="STRING" id="420998.JDO7802_01096"/>
<accession>A0A0M6YJ45</accession>
<dbReference type="NCBIfam" id="TIGR00206">
    <property type="entry name" value="fliF"/>
    <property type="match status" value="1"/>
</dbReference>
<evidence type="ECO:0000256" key="6">
    <source>
        <dbReference type="ARBA" id="ARBA00022989"/>
    </source>
</evidence>
<evidence type="ECO:0000259" key="13">
    <source>
        <dbReference type="Pfam" id="PF08345"/>
    </source>
</evidence>
<proteinExistence type="inferred from homology"/>
<evidence type="ECO:0000256" key="9">
    <source>
        <dbReference type="PIRNR" id="PIRNR004862"/>
    </source>
</evidence>
<keyword evidence="14" id="KW-0966">Cell projection</keyword>
<dbReference type="PANTHER" id="PTHR30046:SF0">
    <property type="entry name" value="FLAGELLAR M-RING PROTEIN"/>
    <property type="match status" value="1"/>
</dbReference>
<keyword evidence="6 11" id="KW-1133">Transmembrane helix</keyword>
<dbReference type="Pfam" id="PF01514">
    <property type="entry name" value="YscJ_FliF"/>
    <property type="match status" value="1"/>
</dbReference>
<feature type="domain" description="Flagellar M-ring C-terminal" evidence="13">
    <location>
        <begin position="236"/>
        <end position="398"/>
    </location>
</feature>
<comment type="similarity">
    <text evidence="3 9">Belongs to the FliF family.</text>
</comment>
<evidence type="ECO:0000259" key="12">
    <source>
        <dbReference type="Pfam" id="PF01514"/>
    </source>
</evidence>
<dbReference type="RefSeq" id="WP_055083430.1">
    <property type="nucleotide sequence ID" value="NZ_CXSU01000011.1"/>
</dbReference>
<evidence type="ECO:0000256" key="2">
    <source>
        <dbReference type="ARBA" id="ARBA00004651"/>
    </source>
</evidence>
<dbReference type="GO" id="GO:0009431">
    <property type="term" value="C:bacterial-type flagellum basal body, MS ring"/>
    <property type="evidence" value="ECO:0007669"/>
    <property type="project" value="InterPro"/>
</dbReference>
<dbReference type="Pfam" id="PF08345">
    <property type="entry name" value="YscJ_FliF_C"/>
    <property type="match status" value="1"/>
</dbReference>
<dbReference type="PIRSF" id="PIRSF004862">
    <property type="entry name" value="FliF"/>
    <property type="match status" value="1"/>
</dbReference>
<evidence type="ECO:0000256" key="11">
    <source>
        <dbReference type="SAM" id="Phobius"/>
    </source>
</evidence>